<feature type="compositionally biased region" description="Polar residues" evidence="1">
    <location>
        <begin position="1"/>
        <end position="10"/>
    </location>
</feature>
<evidence type="ECO:0000256" key="1">
    <source>
        <dbReference type="SAM" id="MobiDB-lite"/>
    </source>
</evidence>
<dbReference type="Proteomes" id="UP000306378">
    <property type="component" value="Unassembled WGS sequence"/>
</dbReference>
<feature type="non-terminal residue" evidence="2">
    <location>
        <position position="25"/>
    </location>
</feature>
<accession>A0A5R8N9E5</accession>
<evidence type="ECO:0000313" key="2">
    <source>
        <dbReference type="EMBL" id="TLF72312.1"/>
    </source>
</evidence>
<dbReference type="EMBL" id="VBUT01000018">
    <property type="protein sequence ID" value="TLF72312.1"/>
    <property type="molecule type" value="Genomic_DNA"/>
</dbReference>
<organism evidence="2 3">
    <name type="scientific">Nocardia cyriacigeorgica</name>
    <dbReference type="NCBI Taxonomy" id="135487"/>
    <lineage>
        <taxon>Bacteria</taxon>
        <taxon>Bacillati</taxon>
        <taxon>Actinomycetota</taxon>
        <taxon>Actinomycetes</taxon>
        <taxon>Mycobacteriales</taxon>
        <taxon>Nocardiaceae</taxon>
        <taxon>Nocardia</taxon>
    </lineage>
</organism>
<sequence length="25" mass="2678">MAEDTPSTGTHEPGSETFGSENWIP</sequence>
<reference evidence="2 3" key="1">
    <citation type="submission" date="2019-05" db="EMBL/GenBank/DDBJ databases">
        <title>Genomes sequences of two Nocardia cyriacigeorgica environmental isolates, type strains Nocardia asteroides ATCC 19247 and Nocardia cyriacigeorgica DSM 44484.</title>
        <authorList>
            <person name="Vautrin F."/>
            <person name="Bergeron E."/>
            <person name="Dubost A."/>
            <person name="Abrouk D."/>
            <person name="Rodriguez Nava V."/>
            <person name="Pujic P."/>
        </authorList>
    </citation>
    <scope>NUCLEOTIDE SEQUENCE [LARGE SCALE GENOMIC DNA]</scope>
    <source>
        <strain evidence="2 3">EML 446</strain>
    </source>
</reference>
<gene>
    <name evidence="2" type="ORF">FEK34_29330</name>
</gene>
<feature type="region of interest" description="Disordered" evidence="1">
    <location>
        <begin position="1"/>
        <end position="25"/>
    </location>
</feature>
<comment type="caution">
    <text evidence="2">The sequence shown here is derived from an EMBL/GenBank/DDBJ whole genome shotgun (WGS) entry which is preliminary data.</text>
</comment>
<name>A0A5R8N9E5_9NOCA</name>
<evidence type="ECO:0000313" key="3">
    <source>
        <dbReference type="Proteomes" id="UP000306378"/>
    </source>
</evidence>
<protein>
    <submittedName>
        <fullName evidence="2">PaaI family thioesterase</fullName>
    </submittedName>
</protein>
<dbReference type="AlphaFoldDB" id="A0A5R8N9E5"/>
<proteinExistence type="predicted"/>